<feature type="compositionally biased region" description="Basic and acidic residues" evidence="1">
    <location>
        <begin position="82"/>
        <end position="97"/>
    </location>
</feature>
<evidence type="ECO:0000313" key="3">
    <source>
        <dbReference type="Proteomes" id="UP000326757"/>
    </source>
</evidence>
<dbReference type="Proteomes" id="UP000326757">
    <property type="component" value="Unassembled WGS sequence"/>
</dbReference>
<dbReference type="EMBL" id="VIGI01000010">
    <property type="protein sequence ID" value="KAB8295246.1"/>
    <property type="molecule type" value="Genomic_DNA"/>
</dbReference>
<feature type="region of interest" description="Disordered" evidence="1">
    <location>
        <begin position="41"/>
        <end position="97"/>
    </location>
</feature>
<feature type="compositionally biased region" description="Basic residues" evidence="1">
    <location>
        <begin position="71"/>
        <end position="80"/>
    </location>
</feature>
<organism evidence="2 3">
    <name type="scientific">Monilinia laxa</name>
    <name type="common">Brown rot fungus</name>
    <name type="synonym">Sclerotinia laxa</name>
    <dbReference type="NCBI Taxonomy" id="61186"/>
    <lineage>
        <taxon>Eukaryota</taxon>
        <taxon>Fungi</taxon>
        <taxon>Dikarya</taxon>
        <taxon>Ascomycota</taxon>
        <taxon>Pezizomycotina</taxon>
        <taxon>Leotiomycetes</taxon>
        <taxon>Helotiales</taxon>
        <taxon>Sclerotiniaceae</taxon>
        <taxon>Monilinia</taxon>
    </lineage>
</organism>
<name>A0A5N6K0C9_MONLA</name>
<dbReference type="AlphaFoldDB" id="A0A5N6K0C9"/>
<keyword evidence="3" id="KW-1185">Reference proteome</keyword>
<reference evidence="2 3" key="1">
    <citation type="submission" date="2019-06" db="EMBL/GenBank/DDBJ databases">
        <title>Genome Sequence of the Brown Rot Fungal Pathogen Monilinia laxa.</title>
        <authorList>
            <person name="De Miccolis Angelini R.M."/>
            <person name="Landi L."/>
            <person name="Abate D."/>
            <person name="Pollastro S."/>
            <person name="Romanazzi G."/>
            <person name="Faretra F."/>
        </authorList>
    </citation>
    <scope>NUCLEOTIDE SEQUENCE [LARGE SCALE GENOMIC DNA]</scope>
    <source>
        <strain evidence="2 3">Mlax316</strain>
    </source>
</reference>
<proteinExistence type="predicted"/>
<comment type="caution">
    <text evidence="2">The sequence shown here is derived from an EMBL/GenBank/DDBJ whole genome shotgun (WGS) entry which is preliminary data.</text>
</comment>
<gene>
    <name evidence="2" type="ORF">EYC80_007160</name>
</gene>
<sequence length="97" mass="10850">METWSTRARQRASKKLDSPGDPFGNNYIAAKGVEFEDSIIDRSGGEYGKDGKEEKLKEKGEEEGVGVSKRSVTKKRKFTSGKKAEVPRKRMLREKGA</sequence>
<evidence type="ECO:0000313" key="2">
    <source>
        <dbReference type="EMBL" id="KAB8295246.1"/>
    </source>
</evidence>
<feature type="compositionally biased region" description="Basic and acidic residues" evidence="1">
    <location>
        <begin position="41"/>
        <end position="62"/>
    </location>
</feature>
<evidence type="ECO:0000256" key="1">
    <source>
        <dbReference type="SAM" id="MobiDB-lite"/>
    </source>
</evidence>
<protein>
    <submittedName>
        <fullName evidence="2">Uncharacterized protein</fullName>
    </submittedName>
</protein>
<accession>A0A5N6K0C9</accession>
<feature type="region of interest" description="Disordered" evidence="1">
    <location>
        <begin position="1"/>
        <end position="24"/>
    </location>
</feature>